<dbReference type="PANTHER" id="PTHR23517">
    <property type="entry name" value="RESISTANCE PROTEIN MDTM, PUTATIVE-RELATED-RELATED"/>
    <property type="match status" value="1"/>
</dbReference>
<feature type="transmembrane region" description="Helical" evidence="7">
    <location>
        <begin position="285"/>
        <end position="304"/>
    </location>
</feature>
<protein>
    <submittedName>
        <fullName evidence="9">MFS transporter</fullName>
    </submittedName>
</protein>
<accession>A0ABV3ZHX3</accession>
<evidence type="ECO:0000256" key="2">
    <source>
        <dbReference type="ARBA" id="ARBA00022448"/>
    </source>
</evidence>
<keyword evidence="3" id="KW-1003">Cell membrane</keyword>
<evidence type="ECO:0000256" key="1">
    <source>
        <dbReference type="ARBA" id="ARBA00004651"/>
    </source>
</evidence>
<evidence type="ECO:0000256" key="5">
    <source>
        <dbReference type="ARBA" id="ARBA00022989"/>
    </source>
</evidence>
<dbReference type="InterPro" id="IPR011701">
    <property type="entry name" value="MFS"/>
</dbReference>
<dbReference type="InterPro" id="IPR050171">
    <property type="entry name" value="MFS_Transporters"/>
</dbReference>
<feature type="transmembrane region" description="Helical" evidence="7">
    <location>
        <begin position="349"/>
        <end position="370"/>
    </location>
</feature>
<feature type="transmembrane region" description="Helical" evidence="7">
    <location>
        <begin position="172"/>
        <end position="192"/>
    </location>
</feature>
<keyword evidence="4 7" id="KW-0812">Transmembrane</keyword>
<feature type="transmembrane region" description="Helical" evidence="7">
    <location>
        <begin position="21"/>
        <end position="44"/>
    </location>
</feature>
<proteinExistence type="predicted"/>
<dbReference type="PROSITE" id="PS50850">
    <property type="entry name" value="MFS"/>
    <property type="match status" value="1"/>
</dbReference>
<evidence type="ECO:0000256" key="3">
    <source>
        <dbReference type="ARBA" id="ARBA00022475"/>
    </source>
</evidence>
<dbReference type="Proteomes" id="UP001560573">
    <property type="component" value="Unassembled WGS sequence"/>
</dbReference>
<dbReference type="InterPro" id="IPR036259">
    <property type="entry name" value="MFS_trans_sf"/>
</dbReference>
<dbReference type="Pfam" id="PF07690">
    <property type="entry name" value="MFS_1"/>
    <property type="match status" value="1"/>
</dbReference>
<keyword evidence="5 7" id="KW-1133">Transmembrane helix</keyword>
<dbReference type="EMBL" id="JAULBC010000006">
    <property type="protein sequence ID" value="MEX6689413.1"/>
    <property type="molecule type" value="Genomic_DNA"/>
</dbReference>
<name>A0ABV3ZHX3_9BACT</name>
<keyword evidence="2" id="KW-0813">Transport</keyword>
<feature type="transmembrane region" description="Helical" evidence="7">
    <location>
        <begin position="223"/>
        <end position="245"/>
    </location>
</feature>
<feature type="transmembrane region" description="Helical" evidence="7">
    <location>
        <begin position="56"/>
        <end position="76"/>
    </location>
</feature>
<dbReference type="Gene3D" id="1.20.1250.20">
    <property type="entry name" value="MFS general substrate transporter like domains"/>
    <property type="match status" value="1"/>
</dbReference>
<feature type="transmembrane region" description="Helical" evidence="7">
    <location>
        <begin position="376"/>
        <end position="397"/>
    </location>
</feature>
<evidence type="ECO:0000259" key="8">
    <source>
        <dbReference type="PROSITE" id="PS50850"/>
    </source>
</evidence>
<comment type="caution">
    <text evidence="9">The sequence shown here is derived from an EMBL/GenBank/DDBJ whole genome shotgun (WGS) entry which is preliminary data.</text>
</comment>
<dbReference type="PANTHER" id="PTHR23517:SF2">
    <property type="entry name" value="MULTIDRUG RESISTANCE PROTEIN MDTH"/>
    <property type="match status" value="1"/>
</dbReference>
<evidence type="ECO:0000313" key="9">
    <source>
        <dbReference type="EMBL" id="MEX6689413.1"/>
    </source>
</evidence>
<organism evidence="9 10">
    <name type="scientific">Danxiaibacter flavus</name>
    <dbReference type="NCBI Taxonomy" id="3049108"/>
    <lineage>
        <taxon>Bacteria</taxon>
        <taxon>Pseudomonadati</taxon>
        <taxon>Bacteroidota</taxon>
        <taxon>Chitinophagia</taxon>
        <taxon>Chitinophagales</taxon>
        <taxon>Chitinophagaceae</taxon>
        <taxon>Danxiaibacter</taxon>
    </lineage>
</organism>
<feature type="domain" description="Major facilitator superfamily (MFS) profile" evidence="8">
    <location>
        <begin position="1"/>
        <end position="401"/>
    </location>
</feature>
<evidence type="ECO:0000256" key="6">
    <source>
        <dbReference type="ARBA" id="ARBA00023136"/>
    </source>
</evidence>
<sequence length="402" mass="43975">MIRSIANTYRSSFSGLSKETWLLSVVILINRCGYMAIPFMSMYITQGMHRSLEDAGLIVTLFGVGSVLGTTAGGYLSDKIGFRSVQIMAALASGLAFFVFGQITNFSVLCILIVLLGFIVEAFRPANLTAVASYATPDNLTRSYSLNRLAINIGWGVGSALGGFLASINYHLLFRVEGAVNIFVGILIIILLPARKVPVKEKDNSQNNESIQSPWKDRAAVRFLLLSTLWTICFVLLFRLVPVYWKEEKHIGESVIGIALGLNGVIIAVFEMILVKALEKRSAPLTYISAGIAATAIGYCFLLLPAAASFAMPLLVVLAITIGEMLAMPFMNSIFMKRSNEYNRGKYSAAYTLSWSVANIVGPMGGALIAQRFGYLYLWLLMVVVCLLCAYLFKVFAAREVI</sequence>
<feature type="transmembrane region" description="Helical" evidence="7">
    <location>
        <begin position="251"/>
        <end position="273"/>
    </location>
</feature>
<reference evidence="9 10" key="1">
    <citation type="submission" date="2023-07" db="EMBL/GenBank/DDBJ databases">
        <authorList>
            <person name="Lian W.-H."/>
        </authorList>
    </citation>
    <scope>NUCLEOTIDE SEQUENCE [LARGE SCALE GENOMIC DNA]</scope>
    <source>
        <strain evidence="9 10">SYSU DXS3180</strain>
    </source>
</reference>
<evidence type="ECO:0000313" key="10">
    <source>
        <dbReference type="Proteomes" id="UP001560573"/>
    </source>
</evidence>
<evidence type="ECO:0000256" key="7">
    <source>
        <dbReference type="SAM" id="Phobius"/>
    </source>
</evidence>
<keyword evidence="10" id="KW-1185">Reference proteome</keyword>
<evidence type="ECO:0000256" key="4">
    <source>
        <dbReference type="ARBA" id="ARBA00022692"/>
    </source>
</evidence>
<gene>
    <name evidence="9" type="ORF">QTN47_18025</name>
</gene>
<feature type="transmembrane region" description="Helical" evidence="7">
    <location>
        <begin position="310"/>
        <end position="328"/>
    </location>
</feature>
<keyword evidence="6 7" id="KW-0472">Membrane</keyword>
<feature type="transmembrane region" description="Helical" evidence="7">
    <location>
        <begin position="106"/>
        <end position="123"/>
    </location>
</feature>
<dbReference type="InterPro" id="IPR020846">
    <property type="entry name" value="MFS_dom"/>
</dbReference>
<dbReference type="SUPFAM" id="SSF103473">
    <property type="entry name" value="MFS general substrate transporter"/>
    <property type="match status" value="1"/>
</dbReference>
<comment type="subcellular location">
    <subcellularLocation>
        <location evidence="1">Cell membrane</location>
        <topology evidence="1">Multi-pass membrane protein</topology>
    </subcellularLocation>
</comment>